<protein>
    <submittedName>
        <fullName evidence="2">(diamondback moth) hypothetical protein</fullName>
    </submittedName>
</protein>
<dbReference type="PANTHER" id="PTHR11257">
    <property type="entry name" value="CHEMOSENSORY PROTEIN-RELATED"/>
    <property type="match status" value="1"/>
</dbReference>
<name>A0A8S4FA25_PLUXY</name>
<organism evidence="2 3">
    <name type="scientific">Plutella xylostella</name>
    <name type="common">Diamondback moth</name>
    <name type="synonym">Plutella maculipennis</name>
    <dbReference type="NCBI Taxonomy" id="51655"/>
    <lineage>
        <taxon>Eukaryota</taxon>
        <taxon>Metazoa</taxon>
        <taxon>Ecdysozoa</taxon>
        <taxon>Arthropoda</taxon>
        <taxon>Hexapoda</taxon>
        <taxon>Insecta</taxon>
        <taxon>Pterygota</taxon>
        <taxon>Neoptera</taxon>
        <taxon>Endopterygota</taxon>
        <taxon>Lepidoptera</taxon>
        <taxon>Glossata</taxon>
        <taxon>Ditrysia</taxon>
        <taxon>Yponomeutoidea</taxon>
        <taxon>Plutellidae</taxon>
        <taxon>Plutella</taxon>
    </lineage>
</organism>
<sequence>MKLFLVLSLLAAAALADDLYDESKTNLDVDELVSNERLLKGYCACFLGKGPCTAEGVNIKKFIPDAVQNACSKCSPRQRSMVRKMCQAIKEKLPADWQELAAAFDPQGQYKGKVDAFLAASD</sequence>
<dbReference type="Gene3D" id="1.10.2080.10">
    <property type="entry name" value="Insect odorant-binding protein A10/Ejaculatory bulb-specific protein 3"/>
    <property type="match status" value="1"/>
</dbReference>
<feature type="signal peptide" evidence="1">
    <location>
        <begin position="1"/>
        <end position="16"/>
    </location>
</feature>
<dbReference type="InterPro" id="IPR005055">
    <property type="entry name" value="A10/PebIII"/>
</dbReference>
<dbReference type="AlphaFoldDB" id="A0A8S4FA25"/>
<comment type="caution">
    <text evidence="2">The sequence shown here is derived from an EMBL/GenBank/DDBJ whole genome shotgun (WGS) entry which is preliminary data.</text>
</comment>
<dbReference type="Pfam" id="PF03392">
    <property type="entry name" value="OS-D"/>
    <property type="match status" value="1"/>
</dbReference>
<gene>
    <name evidence="2" type="ORF">PLXY2_LOCUS7992</name>
</gene>
<evidence type="ECO:0000313" key="2">
    <source>
        <dbReference type="EMBL" id="CAG9123653.1"/>
    </source>
</evidence>
<accession>A0A8S4FA25</accession>
<dbReference type="Proteomes" id="UP000653454">
    <property type="component" value="Unassembled WGS sequence"/>
</dbReference>
<dbReference type="PANTHER" id="PTHR11257:SF13">
    <property type="entry name" value="GEO07322P1"/>
    <property type="match status" value="1"/>
</dbReference>
<dbReference type="SUPFAM" id="SSF100910">
    <property type="entry name" value="Chemosensory protein Csp2"/>
    <property type="match status" value="1"/>
</dbReference>
<dbReference type="InterPro" id="IPR036682">
    <property type="entry name" value="OS_D_A10/PebIII_sf"/>
</dbReference>
<keyword evidence="1" id="KW-0732">Signal</keyword>
<keyword evidence="3" id="KW-1185">Reference proteome</keyword>
<dbReference type="EMBL" id="CAJHNJ030000029">
    <property type="protein sequence ID" value="CAG9123653.1"/>
    <property type="molecule type" value="Genomic_DNA"/>
</dbReference>
<evidence type="ECO:0000313" key="3">
    <source>
        <dbReference type="Proteomes" id="UP000653454"/>
    </source>
</evidence>
<evidence type="ECO:0000256" key="1">
    <source>
        <dbReference type="SAM" id="SignalP"/>
    </source>
</evidence>
<proteinExistence type="predicted"/>
<reference evidence="2" key="1">
    <citation type="submission" date="2020-11" db="EMBL/GenBank/DDBJ databases">
        <authorList>
            <person name="Whiteford S."/>
        </authorList>
    </citation>
    <scope>NUCLEOTIDE SEQUENCE</scope>
</reference>
<feature type="chain" id="PRO_5035713504" evidence="1">
    <location>
        <begin position="17"/>
        <end position="122"/>
    </location>
</feature>